<feature type="region of interest" description="Disordered" evidence="1">
    <location>
        <begin position="108"/>
        <end position="131"/>
    </location>
</feature>
<protein>
    <submittedName>
        <fullName evidence="2">Uncharacterized protein</fullName>
    </submittedName>
</protein>
<evidence type="ECO:0000256" key="1">
    <source>
        <dbReference type="SAM" id="MobiDB-lite"/>
    </source>
</evidence>
<reference evidence="2" key="1">
    <citation type="journal article" date="2023" name="G3 (Bethesda)">
        <title>A reference genome for the long-term kleptoplast-retaining sea slug Elysia crispata morphotype clarki.</title>
        <authorList>
            <person name="Eastman K.E."/>
            <person name="Pendleton A.L."/>
            <person name="Shaikh M.A."/>
            <person name="Suttiyut T."/>
            <person name="Ogas R."/>
            <person name="Tomko P."/>
            <person name="Gavelis G."/>
            <person name="Widhalm J.R."/>
            <person name="Wisecaver J.H."/>
        </authorList>
    </citation>
    <scope>NUCLEOTIDE SEQUENCE</scope>
    <source>
        <strain evidence="2">ECLA1</strain>
    </source>
</reference>
<proteinExistence type="predicted"/>
<dbReference type="Proteomes" id="UP001283361">
    <property type="component" value="Unassembled WGS sequence"/>
</dbReference>
<sequence length="131" mass="14391">MPARTLSGEGTEKWYLNSNPNSCPPYIMSADGQRKVQTTLSAGSSAGSFACHRRDLTRVTDELGKMESTRLLVTSSKGQSLCDIHTSWITFTIKLSDDRELKMVARDMDNGQSSLHSVPSQADHGRPSYPV</sequence>
<keyword evidence="3" id="KW-1185">Reference proteome</keyword>
<evidence type="ECO:0000313" key="2">
    <source>
        <dbReference type="EMBL" id="KAK3762890.1"/>
    </source>
</evidence>
<organism evidence="2 3">
    <name type="scientific">Elysia crispata</name>
    <name type="common">lettuce slug</name>
    <dbReference type="NCBI Taxonomy" id="231223"/>
    <lineage>
        <taxon>Eukaryota</taxon>
        <taxon>Metazoa</taxon>
        <taxon>Spiralia</taxon>
        <taxon>Lophotrochozoa</taxon>
        <taxon>Mollusca</taxon>
        <taxon>Gastropoda</taxon>
        <taxon>Heterobranchia</taxon>
        <taxon>Euthyneura</taxon>
        <taxon>Panpulmonata</taxon>
        <taxon>Sacoglossa</taxon>
        <taxon>Placobranchoidea</taxon>
        <taxon>Plakobranchidae</taxon>
        <taxon>Elysia</taxon>
    </lineage>
</organism>
<feature type="compositionally biased region" description="Polar residues" evidence="1">
    <location>
        <begin position="110"/>
        <end position="120"/>
    </location>
</feature>
<dbReference type="EMBL" id="JAWDGP010004628">
    <property type="protein sequence ID" value="KAK3762890.1"/>
    <property type="molecule type" value="Genomic_DNA"/>
</dbReference>
<evidence type="ECO:0000313" key="3">
    <source>
        <dbReference type="Proteomes" id="UP001283361"/>
    </source>
</evidence>
<accession>A0AAE0Z546</accession>
<comment type="caution">
    <text evidence="2">The sequence shown here is derived from an EMBL/GenBank/DDBJ whole genome shotgun (WGS) entry which is preliminary data.</text>
</comment>
<gene>
    <name evidence="2" type="ORF">RRG08_051043</name>
</gene>
<name>A0AAE0Z546_9GAST</name>
<dbReference type="AlphaFoldDB" id="A0AAE0Z546"/>